<keyword evidence="3" id="KW-1185">Reference proteome</keyword>
<name>A0ABY5YNL1_9MICC</name>
<dbReference type="InterPro" id="IPR058593">
    <property type="entry name" value="ARB_07466-like_C"/>
</dbReference>
<dbReference type="EMBL" id="CP104275">
    <property type="protein sequence ID" value="UWX96395.1"/>
    <property type="molecule type" value="Genomic_DNA"/>
</dbReference>
<organism evidence="2 3">
    <name type="scientific">Arthrobacter zhaoxinii</name>
    <dbReference type="NCBI Taxonomy" id="2964616"/>
    <lineage>
        <taxon>Bacteria</taxon>
        <taxon>Bacillati</taxon>
        <taxon>Actinomycetota</taxon>
        <taxon>Actinomycetes</taxon>
        <taxon>Micrococcales</taxon>
        <taxon>Micrococcaceae</taxon>
        <taxon>Arthrobacter</taxon>
    </lineage>
</organism>
<dbReference type="RefSeq" id="WP_260651757.1">
    <property type="nucleotide sequence ID" value="NZ_CP104275.1"/>
</dbReference>
<dbReference type="Pfam" id="PF26571">
    <property type="entry name" value="VldE"/>
    <property type="match status" value="1"/>
</dbReference>
<evidence type="ECO:0000313" key="2">
    <source>
        <dbReference type="EMBL" id="UWX96395.1"/>
    </source>
</evidence>
<proteinExistence type="predicted"/>
<dbReference type="Proteomes" id="UP001059859">
    <property type="component" value="Chromosome"/>
</dbReference>
<sequence>MQLLQQHETRSFRVLLLLLVLCLAAFAALFAVSALTGKKEAPVIAERCVAVVGGAEYRLTLEQAAHASTISGVAVARGLPPRAVSIALATALQESGLRNVDYGDDAGPDSRGLFQQRPSQGWGSQEQVMDPFYAANAFYNGLEQVPGYLDLPITEAAQTVQRSAFPDAYAKHEGPARAFASALTGQTPAALSCTLHTPTATADPAQSAAAVEEIYGPLNGSVLGPLYLADVEGAYGWSVAQWFVANAKSLGIESVAYEGRTWHRGTAVWEESDAAAGQVAVTAFTLPAD</sequence>
<evidence type="ECO:0000313" key="3">
    <source>
        <dbReference type="Proteomes" id="UP001059859"/>
    </source>
</evidence>
<protein>
    <recommendedName>
        <fullName evidence="1">ARB-07466-like C-terminal domain-containing protein</fullName>
    </recommendedName>
</protein>
<feature type="domain" description="ARB-07466-like C-terminal" evidence="1">
    <location>
        <begin position="232"/>
        <end position="270"/>
    </location>
</feature>
<accession>A0ABY5YNL1</accession>
<evidence type="ECO:0000259" key="1">
    <source>
        <dbReference type="Pfam" id="PF26571"/>
    </source>
</evidence>
<gene>
    <name evidence="2" type="ORF">N2K95_12075</name>
</gene>
<reference evidence="2" key="1">
    <citation type="submission" date="2022-09" db="EMBL/GenBank/DDBJ databases">
        <title>Novel species in genus Arthrobacter.</title>
        <authorList>
            <person name="Liu Y."/>
        </authorList>
    </citation>
    <scope>NUCLEOTIDE SEQUENCE</scope>
    <source>
        <strain evidence="2">Zg-Y815</strain>
    </source>
</reference>